<dbReference type="OrthoDB" id="2532922at2"/>
<dbReference type="SUPFAM" id="SSF53850">
    <property type="entry name" value="Periplasmic binding protein-like II"/>
    <property type="match status" value="1"/>
</dbReference>
<sequence length="458" mass="51257">MLDRRQRMNAIFDARRRRTMRKGIVILAGFVSVAILGGCAGKGGDTSPGSGQQSAVPAPSKEPIELSIYSAGGTKLEEFNANYAEHIKKKFPHISIKYINPRDGEANKYENLIMTGVNVDLYYESVGTFFATLPRTKTEFDLTPMIKQYNADLNRFEPTLIDAIKQNGKGQVWGLPVTTNGMSLYYNKDLFDKFGVPYLKDGMTWDQVYEVADKLNRNDGGKTVAGMAISPSHSTRMNPFSLPFVDPQTMKPTFGDERWKKVLEPILRPAEHSGYRTKMDQLEGKLPYSGEWLNKQELAIFGVFSDWQVVSPIPVPFNWDLASYPTTKELPGVGSQQYPVYWAIPAISKHKAQAFEVLQYLVSDEYQMELSKRGGMTVLNNPDIRKAFGQNSPNRDKNLGAAYYNKFAPISPKPEVDKLAENALMGKLPDLAYGKIDINTALRQAAEEANKAIEQAPR</sequence>
<evidence type="ECO:0000256" key="3">
    <source>
        <dbReference type="ARBA" id="ARBA00022475"/>
    </source>
</evidence>
<keyword evidence="7" id="KW-0449">Lipoprotein</keyword>
<dbReference type="EMBL" id="VDCQ01000025">
    <property type="protein sequence ID" value="TNJ64839.1"/>
    <property type="molecule type" value="Genomic_DNA"/>
</dbReference>
<proteinExistence type="inferred from homology"/>
<dbReference type="AlphaFoldDB" id="A0A5C4T909"/>
<dbReference type="PANTHER" id="PTHR43649">
    <property type="entry name" value="ARABINOSE-BINDING PROTEIN-RELATED"/>
    <property type="match status" value="1"/>
</dbReference>
<dbReference type="PANTHER" id="PTHR43649:SF33">
    <property type="entry name" value="POLYGALACTURONAN_RHAMNOGALACTURONAN-BINDING PROTEIN YTCQ"/>
    <property type="match status" value="1"/>
</dbReference>
<evidence type="ECO:0000256" key="2">
    <source>
        <dbReference type="ARBA" id="ARBA00022448"/>
    </source>
</evidence>
<keyword evidence="9" id="KW-1185">Reference proteome</keyword>
<evidence type="ECO:0000256" key="6">
    <source>
        <dbReference type="ARBA" id="ARBA00023139"/>
    </source>
</evidence>
<evidence type="ECO:0000256" key="5">
    <source>
        <dbReference type="ARBA" id="ARBA00023136"/>
    </source>
</evidence>
<dbReference type="Proteomes" id="UP000307943">
    <property type="component" value="Unassembled WGS sequence"/>
</dbReference>
<evidence type="ECO:0000256" key="4">
    <source>
        <dbReference type="ARBA" id="ARBA00022729"/>
    </source>
</evidence>
<comment type="similarity">
    <text evidence="1">Belongs to the bacterial solute-binding protein 1 family.</text>
</comment>
<dbReference type="InterPro" id="IPR006059">
    <property type="entry name" value="SBP"/>
</dbReference>
<dbReference type="Pfam" id="PF01547">
    <property type="entry name" value="SBP_bac_1"/>
    <property type="match status" value="1"/>
</dbReference>
<evidence type="ECO:0000256" key="1">
    <source>
        <dbReference type="ARBA" id="ARBA00008520"/>
    </source>
</evidence>
<reference evidence="8 9" key="1">
    <citation type="submission" date="2019-05" db="EMBL/GenBank/DDBJ databases">
        <title>We sequenced the genome of Paenibacillus hemerocallicola KCTC 33185 for further insight into its adaptation and study the phylogeny of Paenibacillus.</title>
        <authorList>
            <person name="Narsing Rao M.P."/>
        </authorList>
    </citation>
    <scope>NUCLEOTIDE SEQUENCE [LARGE SCALE GENOMIC DNA]</scope>
    <source>
        <strain evidence="8 9">KCTC 33185</strain>
    </source>
</reference>
<keyword evidence="2" id="KW-0813">Transport</keyword>
<organism evidence="8 9">
    <name type="scientific">Paenibacillus hemerocallicola</name>
    <dbReference type="NCBI Taxonomy" id="1172614"/>
    <lineage>
        <taxon>Bacteria</taxon>
        <taxon>Bacillati</taxon>
        <taxon>Bacillota</taxon>
        <taxon>Bacilli</taxon>
        <taxon>Bacillales</taxon>
        <taxon>Paenibacillaceae</taxon>
        <taxon>Paenibacillus</taxon>
    </lineage>
</organism>
<keyword evidence="5" id="KW-0472">Membrane</keyword>
<dbReference type="Gene3D" id="3.40.190.10">
    <property type="entry name" value="Periplasmic binding protein-like II"/>
    <property type="match status" value="1"/>
</dbReference>
<accession>A0A5C4T909</accession>
<protein>
    <submittedName>
        <fullName evidence="8">Extracellular solute-binding protein</fullName>
    </submittedName>
</protein>
<keyword evidence="3" id="KW-1003">Cell membrane</keyword>
<keyword evidence="6" id="KW-0564">Palmitate</keyword>
<evidence type="ECO:0000313" key="8">
    <source>
        <dbReference type="EMBL" id="TNJ64839.1"/>
    </source>
</evidence>
<keyword evidence="4" id="KW-0732">Signal</keyword>
<dbReference type="InterPro" id="IPR006061">
    <property type="entry name" value="SBP_1_CS"/>
</dbReference>
<name>A0A5C4T909_9BACL</name>
<dbReference type="PROSITE" id="PS01037">
    <property type="entry name" value="SBP_BACTERIAL_1"/>
    <property type="match status" value="1"/>
</dbReference>
<comment type="caution">
    <text evidence="8">The sequence shown here is derived from an EMBL/GenBank/DDBJ whole genome shotgun (WGS) entry which is preliminary data.</text>
</comment>
<dbReference type="InterPro" id="IPR050490">
    <property type="entry name" value="Bact_solute-bd_prot1"/>
</dbReference>
<dbReference type="GO" id="GO:0055085">
    <property type="term" value="P:transmembrane transport"/>
    <property type="evidence" value="ECO:0007669"/>
    <property type="project" value="InterPro"/>
</dbReference>
<gene>
    <name evidence="8" type="ORF">FE784_18515</name>
</gene>
<evidence type="ECO:0000313" key="9">
    <source>
        <dbReference type="Proteomes" id="UP000307943"/>
    </source>
</evidence>
<evidence type="ECO:0000256" key="7">
    <source>
        <dbReference type="ARBA" id="ARBA00023288"/>
    </source>
</evidence>